<evidence type="ECO:0000256" key="1">
    <source>
        <dbReference type="ARBA" id="ARBA00022664"/>
    </source>
</evidence>
<sequence>MNRNETDLKSDVEKRDLLKETPLPAINATYSARIGLLVGNPKYKSESKPENLKPPRPRHPGRGAARPPPSATNSPAEKSRLRSDDDSKADLEFSACVRRTNGGGKSRRNGAELPGMENRRPERERVGEMTAGYHGERQTVTENVPRTAAMKLRNEKGAQTLSPLQSVDDGCDVSKWDQMGLANGDGVHVLENWNPNGPLSNGSKGLARNDGREQSTPRNSSSSAVVQTPPPPPVAYIGATPPPAATTAYTFPQYQQAQQLFQRDDQTITPEALEGVKAALASSDMEHKAETKKKAIPRKAAGQAWEDPTLAEWPENDFRLFCGDLGNEVNDDVLSKAFARFPHFNMARGEFLADDPELKRLEAEMNNAFRRSRGLEVAVALLAGSCYGTYYVTIETKAKLSELKLNFGEDARRRKQREHDDPRFCG</sequence>
<gene>
    <name evidence="4" type="ORF">CASFOL_032039</name>
</gene>
<feature type="region of interest" description="Disordered" evidence="3">
    <location>
        <begin position="40"/>
        <end position="141"/>
    </location>
</feature>
<comment type="caution">
    <text evidence="4">The sequence shown here is derived from an EMBL/GenBank/DDBJ whole genome shotgun (WGS) entry which is preliminary data.</text>
</comment>
<reference evidence="5" key="1">
    <citation type="journal article" date="2024" name="IScience">
        <title>Strigolactones Initiate the Formation of Haustorium-like Structures in Castilleja.</title>
        <authorList>
            <person name="Buerger M."/>
            <person name="Peterson D."/>
            <person name="Chory J."/>
        </authorList>
    </citation>
    <scope>NUCLEOTIDE SEQUENCE [LARGE SCALE GENOMIC DNA]</scope>
</reference>
<dbReference type="PANTHER" id="PTHR47640:SF11">
    <property type="entry name" value="RNA-BINDING PROTEIN 42"/>
    <property type="match status" value="1"/>
</dbReference>
<feature type="compositionally biased region" description="Basic and acidic residues" evidence="3">
    <location>
        <begin position="117"/>
        <end position="127"/>
    </location>
</feature>
<feature type="compositionally biased region" description="Basic and acidic residues" evidence="3">
    <location>
        <begin position="43"/>
        <end position="53"/>
    </location>
</feature>
<dbReference type="Proteomes" id="UP001632038">
    <property type="component" value="Unassembled WGS sequence"/>
</dbReference>
<proteinExistence type="predicted"/>
<feature type="compositionally biased region" description="Polar residues" evidence="3">
    <location>
        <begin position="216"/>
        <end position="226"/>
    </location>
</feature>
<keyword evidence="5" id="KW-1185">Reference proteome</keyword>
<dbReference type="InterPro" id="IPR050825">
    <property type="entry name" value="RBM42_RBP45_47-like"/>
</dbReference>
<evidence type="ECO:0000313" key="5">
    <source>
        <dbReference type="Proteomes" id="UP001632038"/>
    </source>
</evidence>
<feature type="region of interest" description="Disordered" evidence="3">
    <location>
        <begin position="1"/>
        <end position="27"/>
    </location>
</feature>
<protein>
    <submittedName>
        <fullName evidence="4">Uncharacterized protein</fullName>
    </submittedName>
</protein>
<feature type="region of interest" description="Disordered" evidence="3">
    <location>
        <begin position="187"/>
        <end position="234"/>
    </location>
</feature>
<dbReference type="GO" id="GO:0003723">
    <property type="term" value="F:RNA binding"/>
    <property type="evidence" value="ECO:0007669"/>
    <property type="project" value="UniProtKB-KW"/>
</dbReference>
<evidence type="ECO:0000256" key="3">
    <source>
        <dbReference type="SAM" id="MobiDB-lite"/>
    </source>
</evidence>
<organism evidence="4 5">
    <name type="scientific">Castilleja foliolosa</name>
    <dbReference type="NCBI Taxonomy" id="1961234"/>
    <lineage>
        <taxon>Eukaryota</taxon>
        <taxon>Viridiplantae</taxon>
        <taxon>Streptophyta</taxon>
        <taxon>Embryophyta</taxon>
        <taxon>Tracheophyta</taxon>
        <taxon>Spermatophyta</taxon>
        <taxon>Magnoliopsida</taxon>
        <taxon>eudicotyledons</taxon>
        <taxon>Gunneridae</taxon>
        <taxon>Pentapetalae</taxon>
        <taxon>asterids</taxon>
        <taxon>lamiids</taxon>
        <taxon>Lamiales</taxon>
        <taxon>Orobanchaceae</taxon>
        <taxon>Pedicularideae</taxon>
        <taxon>Castillejinae</taxon>
        <taxon>Castilleja</taxon>
    </lineage>
</organism>
<evidence type="ECO:0000256" key="2">
    <source>
        <dbReference type="ARBA" id="ARBA00022884"/>
    </source>
</evidence>
<keyword evidence="1" id="KW-0507">mRNA processing</keyword>
<dbReference type="AlphaFoldDB" id="A0ABD3C191"/>
<keyword evidence="2" id="KW-0694">RNA-binding</keyword>
<feature type="compositionally biased region" description="Basic and acidic residues" evidence="3">
    <location>
        <begin position="77"/>
        <end position="91"/>
    </location>
</feature>
<dbReference type="GO" id="GO:0006397">
    <property type="term" value="P:mRNA processing"/>
    <property type="evidence" value="ECO:0007669"/>
    <property type="project" value="UniProtKB-KW"/>
</dbReference>
<feature type="compositionally biased region" description="Polar residues" evidence="3">
    <location>
        <begin position="193"/>
        <end position="203"/>
    </location>
</feature>
<dbReference type="PANTHER" id="PTHR47640">
    <property type="entry name" value="TRNA SELENOCYSTEINE 1-ASSOCIATED PROTEIN 1-RELATED-RELATED"/>
    <property type="match status" value="1"/>
</dbReference>
<feature type="compositionally biased region" description="Basic and acidic residues" evidence="3">
    <location>
        <begin position="1"/>
        <end position="19"/>
    </location>
</feature>
<accession>A0ABD3C191</accession>
<name>A0ABD3C191_9LAMI</name>
<evidence type="ECO:0000313" key="4">
    <source>
        <dbReference type="EMBL" id="KAL3623223.1"/>
    </source>
</evidence>
<dbReference type="EMBL" id="JAVIJP010000054">
    <property type="protein sequence ID" value="KAL3623223.1"/>
    <property type="molecule type" value="Genomic_DNA"/>
</dbReference>